<evidence type="ECO:0000256" key="4">
    <source>
        <dbReference type="ARBA" id="ARBA00022679"/>
    </source>
</evidence>
<dbReference type="Pfam" id="PF14361">
    <property type="entry name" value="RsbRD_N"/>
    <property type="match status" value="1"/>
</dbReference>
<keyword evidence="7" id="KW-0067">ATP-binding</keyword>
<evidence type="ECO:0000256" key="8">
    <source>
        <dbReference type="ARBA" id="ARBA00023012"/>
    </source>
</evidence>
<keyword evidence="5" id="KW-0547">Nucleotide-binding</keyword>
<evidence type="ECO:0000256" key="1">
    <source>
        <dbReference type="ARBA" id="ARBA00000085"/>
    </source>
</evidence>
<keyword evidence="6" id="KW-0418">Kinase</keyword>
<dbReference type="InterPro" id="IPR025751">
    <property type="entry name" value="RsbRD_N_dom"/>
</dbReference>
<dbReference type="InterPro" id="IPR003594">
    <property type="entry name" value="HATPase_dom"/>
</dbReference>
<dbReference type="GO" id="GO:0007234">
    <property type="term" value="P:osmosensory signaling via phosphorelay pathway"/>
    <property type="evidence" value="ECO:0007669"/>
    <property type="project" value="TreeGrafter"/>
</dbReference>
<dbReference type="InterPro" id="IPR050351">
    <property type="entry name" value="BphY/WalK/GraS-like"/>
</dbReference>
<keyword evidence="4" id="KW-0808">Transferase</keyword>
<keyword evidence="3" id="KW-0597">Phosphoprotein</keyword>
<dbReference type="OrthoDB" id="9795133at2"/>
<dbReference type="PANTHER" id="PTHR42878:SF7">
    <property type="entry name" value="SENSOR HISTIDINE KINASE GLRK"/>
    <property type="match status" value="1"/>
</dbReference>
<comment type="caution">
    <text evidence="10">The sequence shown here is derived from an EMBL/GenBank/DDBJ whole genome shotgun (WGS) entry which is preliminary data.</text>
</comment>
<dbReference type="RefSeq" id="WP_119855520.1">
    <property type="nucleotide sequence ID" value="NZ_QYYD01000004.1"/>
</dbReference>
<dbReference type="PRINTS" id="PR00344">
    <property type="entry name" value="BCTRLSENSOR"/>
</dbReference>
<dbReference type="GO" id="GO:0000156">
    <property type="term" value="F:phosphorelay response regulator activity"/>
    <property type="evidence" value="ECO:0007669"/>
    <property type="project" value="TreeGrafter"/>
</dbReference>
<organism evidence="10 11">
    <name type="scientific">Rhodopseudomonas palustris</name>
    <dbReference type="NCBI Taxonomy" id="1076"/>
    <lineage>
        <taxon>Bacteria</taxon>
        <taxon>Pseudomonadati</taxon>
        <taxon>Pseudomonadota</taxon>
        <taxon>Alphaproteobacteria</taxon>
        <taxon>Hyphomicrobiales</taxon>
        <taxon>Nitrobacteraceae</taxon>
        <taxon>Rhodopseudomonas</taxon>
    </lineage>
</organism>
<sequence>MSVSAQTPTRHRLADFIRHHQAAIVEEWVAFARTRSPASEGMTKLALKDHVVDILRFVVTDIETPQTSHEHREKSLGLDADDDPAVDSAAEVHATLRLADGFDIDQMVSEYRALRASVVRQWTAQQGVMDAQDVYDLTRFNEAIDQAMTESIAHYTKTINASRNLFLGILGHDLRNPITAASMAAAWLKRSGTIDAKQGKVVSELGKALQRATRMLNDLFDLTRSSFGTDIPVSKSDTDMAALCEDIADELRHVHQDRRIIVSHKGDPRGRWDPARMGQVLSNLLGNASQHGDGAKPITVTVAGDKADTVRISVHNHGAPIPAESQKTIFESWMRGQAGETSEQPHLGLGLYIAKLIVEAHTGTIELTSDEAAGTTFMVELPRE</sequence>
<reference evidence="10 11" key="1">
    <citation type="submission" date="2018-09" db="EMBL/GenBank/DDBJ databases">
        <title>Draft genome sequence of Rhodopseudomonas palustris 2.1.18.</title>
        <authorList>
            <person name="Robertson S.L."/>
            <person name="Meyer T.E."/>
            <person name="Kyndt J.A."/>
        </authorList>
    </citation>
    <scope>NUCLEOTIDE SEQUENCE [LARGE SCALE GENOMIC DNA]</scope>
    <source>
        <strain evidence="10 11">2.1.18</strain>
    </source>
</reference>
<dbReference type="GO" id="GO:0030295">
    <property type="term" value="F:protein kinase activator activity"/>
    <property type="evidence" value="ECO:0007669"/>
    <property type="project" value="TreeGrafter"/>
</dbReference>
<evidence type="ECO:0000256" key="2">
    <source>
        <dbReference type="ARBA" id="ARBA00012438"/>
    </source>
</evidence>
<comment type="catalytic activity">
    <reaction evidence="1">
        <text>ATP + protein L-histidine = ADP + protein N-phospho-L-histidine.</text>
        <dbReference type="EC" id="2.7.13.3"/>
    </reaction>
</comment>
<dbReference type="SMART" id="SM00387">
    <property type="entry name" value="HATPase_c"/>
    <property type="match status" value="1"/>
</dbReference>
<dbReference type="InterPro" id="IPR036097">
    <property type="entry name" value="HisK_dim/P_sf"/>
</dbReference>
<dbReference type="CDD" id="cd00075">
    <property type="entry name" value="HATPase"/>
    <property type="match status" value="1"/>
</dbReference>
<dbReference type="GO" id="GO:0005524">
    <property type="term" value="F:ATP binding"/>
    <property type="evidence" value="ECO:0007669"/>
    <property type="project" value="UniProtKB-KW"/>
</dbReference>
<dbReference type="Proteomes" id="UP000285523">
    <property type="component" value="Unassembled WGS sequence"/>
</dbReference>
<dbReference type="GO" id="GO:0000155">
    <property type="term" value="F:phosphorelay sensor kinase activity"/>
    <property type="evidence" value="ECO:0007669"/>
    <property type="project" value="InterPro"/>
</dbReference>
<dbReference type="Gene3D" id="3.30.565.10">
    <property type="entry name" value="Histidine kinase-like ATPase, C-terminal domain"/>
    <property type="match status" value="1"/>
</dbReference>
<evidence type="ECO:0000256" key="6">
    <source>
        <dbReference type="ARBA" id="ARBA00022777"/>
    </source>
</evidence>
<dbReference type="Gene3D" id="1.10.287.130">
    <property type="match status" value="1"/>
</dbReference>
<dbReference type="Pfam" id="PF00512">
    <property type="entry name" value="HisKA"/>
    <property type="match status" value="1"/>
</dbReference>
<dbReference type="PANTHER" id="PTHR42878">
    <property type="entry name" value="TWO-COMPONENT HISTIDINE KINASE"/>
    <property type="match status" value="1"/>
</dbReference>
<dbReference type="InterPro" id="IPR005467">
    <property type="entry name" value="His_kinase_dom"/>
</dbReference>
<feature type="domain" description="Histidine kinase" evidence="9">
    <location>
        <begin position="169"/>
        <end position="384"/>
    </location>
</feature>
<dbReference type="AlphaFoldDB" id="A0A418VKA6"/>
<dbReference type="SMART" id="SM00388">
    <property type="entry name" value="HisKA"/>
    <property type="match status" value="1"/>
</dbReference>
<dbReference type="InterPro" id="IPR003661">
    <property type="entry name" value="HisK_dim/P_dom"/>
</dbReference>
<accession>A0A418VKA6</accession>
<keyword evidence="8" id="KW-0902">Two-component regulatory system</keyword>
<dbReference type="PROSITE" id="PS50109">
    <property type="entry name" value="HIS_KIN"/>
    <property type="match status" value="1"/>
</dbReference>
<evidence type="ECO:0000313" key="10">
    <source>
        <dbReference type="EMBL" id="RJF76575.1"/>
    </source>
</evidence>
<dbReference type="SUPFAM" id="SSF55874">
    <property type="entry name" value="ATPase domain of HSP90 chaperone/DNA topoisomerase II/histidine kinase"/>
    <property type="match status" value="1"/>
</dbReference>
<evidence type="ECO:0000256" key="5">
    <source>
        <dbReference type="ARBA" id="ARBA00022741"/>
    </source>
</evidence>
<dbReference type="InterPro" id="IPR004358">
    <property type="entry name" value="Sig_transdc_His_kin-like_C"/>
</dbReference>
<dbReference type="InterPro" id="IPR036890">
    <property type="entry name" value="HATPase_C_sf"/>
</dbReference>
<dbReference type="CDD" id="cd00082">
    <property type="entry name" value="HisKA"/>
    <property type="match status" value="1"/>
</dbReference>
<protein>
    <recommendedName>
        <fullName evidence="2">histidine kinase</fullName>
        <ecNumber evidence="2">2.7.13.3</ecNumber>
    </recommendedName>
</protein>
<name>A0A418VKA6_RHOPL</name>
<dbReference type="EMBL" id="QYYD01000004">
    <property type="protein sequence ID" value="RJF76575.1"/>
    <property type="molecule type" value="Genomic_DNA"/>
</dbReference>
<evidence type="ECO:0000313" key="11">
    <source>
        <dbReference type="Proteomes" id="UP000285523"/>
    </source>
</evidence>
<proteinExistence type="predicted"/>
<dbReference type="EC" id="2.7.13.3" evidence="2"/>
<evidence type="ECO:0000256" key="3">
    <source>
        <dbReference type="ARBA" id="ARBA00022553"/>
    </source>
</evidence>
<dbReference type="Pfam" id="PF02518">
    <property type="entry name" value="HATPase_c"/>
    <property type="match status" value="1"/>
</dbReference>
<evidence type="ECO:0000256" key="7">
    <source>
        <dbReference type="ARBA" id="ARBA00022840"/>
    </source>
</evidence>
<gene>
    <name evidence="10" type="ORF">D4Q52_05375</name>
</gene>
<evidence type="ECO:0000259" key="9">
    <source>
        <dbReference type="PROSITE" id="PS50109"/>
    </source>
</evidence>
<dbReference type="SUPFAM" id="SSF47384">
    <property type="entry name" value="Homodimeric domain of signal transducing histidine kinase"/>
    <property type="match status" value="1"/>
</dbReference>